<evidence type="ECO:0000256" key="1">
    <source>
        <dbReference type="ARBA" id="ARBA00012513"/>
    </source>
</evidence>
<dbReference type="GO" id="GO:0006970">
    <property type="term" value="P:response to osmotic stress"/>
    <property type="evidence" value="ECO:0007669"/>
    <property type="project" value="UniProtKB-ARBA"/>
</dbReference>
<dbReference type="EMBL" id="CP039346">
    <property type="protein sequence ID" value="QCD84594.1"/>
    <property type="molecule type" value="Genomic_DNA"/>
</dbReference>
<keyword evidence="2" id="KW-0723">Serine/threonine-protein kinase</keyword>
<dbReference type="AlphaFoldDB" id="A0A4D6L851"/>
<evidence type="ECO:0000259" key="9">
    <source>
        <dbReference type="PROSITE" id="PS50011"/>
    </source>
</evidence>
<dbReference type="EC" id="2.7.11.1" evidence="1"/>
<gene>
    <name evidence="10" type="ORF">DEO72_LG2g4949</name>
</gene>
<keyword evidence="3" id="KW-0808">Transferase</keyword>
<dbReference type="PANTHER" id="PTHR24343:SF376">
    <property type="entry name" value="SERINE_THREONINE-PROTEIN KINASE SRK2A-RELATED"/>
    <property type="match status" value="1"/>
</dbReference>
<keyword evidence="11" id="KW-1185">Reference proteome</keyword>
<dbReference type="GO" id="GO:0005524">
    <property type="term" value="F:ATP binding"/>
    <property type="evidence" value="ECO:0007669"/>
    <property type="project" value="UniProtKB-KW"/>
</dbReference>
<evidence type="ECO:0000256" key="7">
    <source>
        <dbReference type="ARBA" id="ARBA00047899"/>
    </source>
</evidence>
<evidence type="ECO:0000256" key="4">
    <source>
        <dbReference type="ARBA" id="ARBA00022741"/>
    </source>
</evidence>
<feature type="domain" description="Protein kinase" evidence="9">
    <location>
        <begin position="5"/>
        <end position="260"/>
    </location>
</feature>
<dbReference type="Gene3D" id="1.10.510.10">
    <property type="entry name" value="Transferase(Phosphotransferase) domain 1"/>
    <property type="match status" value="1"/>
</dbReference>
<evidence type="ECO:0000256" key="2">
    <source>
        <dbReference type="ARBA" id="ARBA00022527"/>
    </source>
</evidence>
<dbReference type="FunFam" id="1.10.510.10:FF:000132">
    <property type="entry name" value="Serine/threonine-protein kinase SRK2A"/>
    <property type="match status" value="1"/>
</dbReference>
<evidence type="ECO:0000256" key="5">
    <source>
        <dbReference type="ARBA" id="ARBA00022777"/>
    </source>
</evidence>
<sequence length="310" mass="35810">MEKYELVEENIGDGRVAVVKLMRHRETKEHVAVKFMERGHKIHEMVAREIINHRSLRHPNIVKFKEVALTPTHLAIVMEYAAGGELFYHVLHQRRIAEDQARYFFQQLIAGVSYCHDMEICHRDLKLENTLLDGSPAHRLKICDFGYSKSCLNYSRTHSMVGTPAYIAPEIISGKDYDGKLADVWSCGVMLYTMLVGTLPFEDKNDRQNLRKMVQRISAVQYEFPHNVLSEGSKNLISRIFVANPSKRITMEEIKSHPWFLKNLPMELSEDAHYFYLNQENTKYCVQSIEEIMNIVNEAKTPPVASSPNL</sequence>
<proteinExistence type="predicted"/>
<evidence type="ECO:0000256" key="3">
    <source>
        <dbReference type="ARBA" id="ARBA00022679"/>
    </source>
</evidence>
<keyword evidence="5 10" id="KW-0418">Kinase</keyword>
<dbReference type="PROSITE" id="PS50011">
    <property type="entry name" value="PROTEIN_KINASE_DOM"/>
    <property type="match status" value="1"/>
</dbReference>
<comment type="catalytic activity">
    <reaction evidence="8">
        <text>L-seryl-[protein] + ATP = O-phospho-L-seryl-[protein] + ADP + H(+)</text>
        <dbReference type="Rhea" id="RHEA:17989"/>
        <dbReference type="Rhea" id="RHEA-COMP:9863"/>
        <dbReference type="Rhea" id="RHEA-COMP:11604"/>
        <dbReference type="ChEBI" id="CHEBI:15378"/>
        <dbReference type="ChEBI" id="CHEBI:29999"/>
        <dbReference type="ChEBI" id="CHEBI:30616"/>
        <dbReference type="ChEBI" id="CHEBI:83421"/>
        <dbReference type="ChEBI" id="CHEBI:456216"/>
        <dbReference type="EC" id="2.7.11.1"/>
    </reaction>
</comment>
<dbReference type="InterPro" id="IPR000719">
    <property type="entry name" value="Prot_kinase_dom"/>
</dbReference>
<dbReference type="Pfam" id="PF00069">
    <property type="entry name" value="Pkinase"/>
    <property type="match status" value="1"/>
</dbReference>
<dbReference type="Proteomes" id="UP000501690">
    <property type="component" value="Linkage Group LG2"/>
</dbReference>
<dbReference type="SMART" id="SM00220">
    <property type="entry name" value="S_TKc"/>
    <property type="match status" value="1"/>
</dbReference>
<accession>A0A4D6L851</accession>
<evidence type="ECO:0000313" key="10">
    <source>
        <dbReference type="EMBL" id="QCD84594.1"/>
    </source>
</evidence>
<dbReference type="InterPro" id="IPR008271">
    <property type="entry name" value="Ser/Thr_kinase_AS"/>
</dbReference>
<name>A0A4D6L851_VIGUN</name>
<dbReference type="PANTHER" id="PTHR24343">
    <property type="entry name" value="SERINE/THREONINE KINASE"/>
    <property type="match status" value="1"/>
</dbReference>
<dbReference type="Gene3D" id="3.30.200.20">
    <property type="entry name" value="Phosphorylase Kinase, domain 1"/>
    <property type="match status" value="1"/>
</dbReference>
<dbReference type="SUPFAM" id="SSF56112">
    <property type="entry name" value="Protein kinase-like (PK-like)"/>
    <property type="match status" value="1"/>
</dbReference>
<protein>
    <recommendedName>
        <fullName evidence="1">non-specific serine/threonine protein kinase</fullName>
        <ecNumber evidence="1">2.7.11.1</ecNumber>
    </recommendedName>
</protein>
<evidence type="ECO:0000313" key="11">
    <source>
        <dbReference type="Proteomes" id="UP000501690"/>
    </source>
</evidence>
<organism evidence="10 11">
    <name type="scientific">Vigna unguiculata</name>
    <name type="common">Cowpea</name>
    <dbReference type="NCBI Taxonomy" id="3917"/>
    <lineage>
        <taxon>Eukaryota</taxon>
        <taxon>Viridiplantae</taxon>
        <taxon>Streptophyta</taxon>
        <taxon>Embryophyta</taxon>
        <taxon>Tracheophyta</taxon>
        <taxon>Spermatophyta</taxon>
        <taxon>Magnoliopsida</taxon>
        <taxon>eudicotyledons</taxon>
        <taxon>Gunneridae</taxon>
        <taxon>Pentapetalae</taxon>
        <taxon>rosids</taxon>
        <taxon>fabids</taxon>
        <taxon>Fabales</taxon>
        <taxon>Fabaceae</taxon>
        <taxon>Papilionoideae</taxon>
        <taxon>50 kb inversion clade</taxon>
        <taxon>NPAAA clade</taxon>
        <taxon>indigoferoid/millettioid clade</taxon>
        <taxon>Phaseoleae</taxon>
        <taxon>Vigna</taxon>
    </lineage>
</organism>
<reference evidence="10 11" key="1">
    <citation type="submission" date="2019-04" db="EMBL/GenBank/DDBJ databases">
        <title>An improved genome assembly and genetic linkage map for asparagus bean, Vigna unguiculata ssp. sesquipedialis.</title>
        <authorList>
            <person name="Xia Q."/>
            <person name="Zhang R."/>
            <person name="Dong Y."/>
        </authorList>
    </citation>
    <scope>NUCLEOTIDE SEQUENCE [LARGE SCALE GENOMIC DNA]</scope>
    <source>
        <tissue evidence="10">Leaf</tissue>
    </source>
</reference>
<keyword evidence="4" id="KW-0547">Nucleotide-binding</keyword>
<evidence type="ECO:0000256" key="8">
    <source>
        <dbReference type="ARBA" id="ARBA00048679"/>
    </source>
</evidence>
<dbReference type="InterPro" id="IPR011009">
    <property type="entry name" value="Kinase-like_dom_sf"/>
</dbReference>
<dbReference type="PROSITE" id="PS00108">
    <property type="entry name" value="PROTEIN_KINASE_ST"/>
    <property type="match status" value="1"/>
</dbReference>
<keyword evidence="6" id="KW-0067">ATP-binding</keyword>
<dbReference type="GO" id="GO:0004674">
    <property type="term" value="F:protein serine/threonine kinase activity"/>
    <property type="evidence" value="ECO:0007669"/>
    <property type="project" value="UniProtKB-KW"/>
</dbReference>
<comment type="catalytic activity">
    <reaction evidence="7">
        <text>L-threonyl-[protein] + ATP = O-phospho-L-threonyl-[protein] + ADP + H(+)</text>
        <dbReference type="Rhea" id="RHEA:46608"/>
        <dbReference type="Rhea" id="RHEA-COMP:11060"/>
        <dbReference type="Rhea" id="RHEA-COMP:11605"/>
        <dbReference type="ChEBI" id="CHEBI:15378"/>
        <dbReference type="ChEBI" id="CHEBI:30013"/>
        <dbReference type="ChEBI" id="CHEBI:30616"/>
        <dbReference type="ChEBI" id="CHEBI:61977"/>
        <dbReference type="ChEBI" id="CHEBI:456216"/>
        <dbReference type="EC" id="2.7.11.1"/>
    </reaction>
</comment>
<evidence type="ECO:0000256" key="6">
    <source>
        <dbReference type="ARBA" id="ARBA00022840"/>
    </source>
</evidence>